<dbReference type="Pfam" id="PF14441">
    <property type="entry name" value="OTT_1508_deam"/>
    <property type="match status" value="1"/>
</dbReference>
<dbReference type="InterPro" id="IPR027796">
    <property type="entry name" value="OTT_1508_deam-like"/>
</dbReference>
<dbReference type="OrthoDB" id="4851849at2759"/>
<name>A0A135UQK3_9PEZI</name>
<evidence type="ECO:0000313" key="2">
    <source>
        <dbReference type="EMBL" id="KXH62680.1"/>
    </source>
</evidence>
<organism evidence="2 3">
    <name type="scientific">Colletotrichum nymphaeae SA-01</name>
    <dbReference type="NCBI Taxonomy" id="1460502"/>
    <lineage>
        <taxon>Eukaryota</taxon>
        <taxon>Fungi</taxon>
        <taxon>Dikarya</taxon>
        <taxon>Ascomycota</taxon>
        <taxon>Pezizomycotina</taxon>
        <taxon>Sordariomycetes</taxon>
        <taxon>Hypocreomycetidae</taxon>
        <taxon>Glomerellales</taxon>
        <taxon>Glomerellaceae</taxon>
        <taxon>Colletotrichum</taxon>
        <taxon>Colletotrichum acutatum species complex</taxon>
    </lineage>
</organism>
<sequence>MQLADHVAYLAHSSERFEKIAAVCVEEQPDQKGLLIRLARNELRDTEELESIRGLLRVLEHCASGGISPVLLEFRRQLTYQALDRSAIQNRLFNEASVKQRQKRTSLRHRMMTSLLPEIRGSEFGIICQKLTQVVEALEPLESKQSSHDLRRYVKTAVKCCANVSTGTEQKSLELQLKPALNQLSEAARKVIAQIDKTARYRNLGRDLTKVVMRQAYRKILQHITLQPLLSPSPILPKGTANLCVVHAEVQLLLHYEQTPCSPAPQFIGCGKSACFLCDLLIKRHGKFHTSFSHQRLYPKWTVPNVGWMTQKQVKAWRKVINDMMQELQATILKFTSDKLNHLSAPMESRACLPLSSTLNSVAIPGDTSGPRSLTGEIRPKSPLP</sequence>
<evidence type="ECO:0000256" key="1">
    <source>
        <dbReference type="SAM" id="MobiDB-lite"/>
    </source>
</evidence>
<keyword evidence="3" id="KW-1185">Reference proteome</keyword>
<accession>A0A135UQK3</accession>
<dbReference type="EMBL" id="JEMN01000274">
    <property type="protein sequence ID" value="KXH62680.1"/>
    <property type="molecule type" value="Genomic_DNA"/>
</dbReference>
<evidence type="ECO:0000313" key="3">
    <source>
        <dbReference type="Proteomes" id="UP000070054"/>
    </source>
</evidence>
<reference evidence="2 3" key="1">
    <citation type="submission" date="2014-02" db="EMBL/GenBank/DDBJ databases">
        <title>The genome sequence of Colletotrichum nymphaeae SA-01.</title>
        <authorList>
            <person name="Baroncelli R."/>
            <person name="Thon M.R."/>
        </authorList>
    </citation>
    <scope>NUCLEOTIDE SEQUENCE [LARGE SCALE GENOMIC DNA]</scope>
    <source>
        <strain evidence="2 3">SA-01</strain>
    </source>
</reference>
<proteinExistence type="predicted"/>
<protein>
    <submittedName>
        <fullName evidence="2">Uncharacterized protein</fullName>
    </submittedName>
</protein>
<gene>
    <name evidence="2" type="ORF">CNYM01_13107</name>
</gene>
<comment type="caution">
    <text evidence="2">The sequence shown here is derived from an EMBL/GenBank/DDBJ whole genome shotgun (WGS) entry which is preliminary data.</text>
</comment>
<dbReference type="AlphaFoldDB" id="A0A135UQK3"/>
<dbReference type="Proteomes" id="UP000070054">
    <property type="component" value="Unassembled WGS sequence"/>
</dbReference>
<feature type="region of interest" description="Disordered" evidence="1">
    <location>
        <begin position="366"/>
        <end position="385"/>
    </location>
</feature>